<evidence type="ECO:0000256" key="1">
    <source>
        <dbReference type="SAM" id="SignalP"/>
    </source>
</evidence>
<dbReference type="EMBL" id="JACOOH010000002">
    <property type="protein sequence ID" value="MBC5620182.1"/>
    <property type="molecule type" value="Genomic_DNA"/>
</dbReference>
<protein>
    <recommendedName>
        <fullName evidence="4">FrrB</fullName>
    </recommendedName>
</protein>
<name>A0ABR7CX10_9BACT</name>
<organism evidence="2 3">
    <name type="scientific">Butyricimonas hominis</name>
    <dbReference type="NCBI Taxonomy" id="2763032"/>
    <lineage>
        <taxon>Bacteria</taxon>
        <taxon>Pseudomonadati</taxon>
        <taxon>Bacteroidota</taxon>
        <taxon>Bacteroidia</taxon>
        <taxon>Bacteroidales</taxon>
        <taxon>Odoribacteraceae</taxon>
        <taxon>Butyricimonas</taxon>
    </lineage>
</organism>
<feature type="chain" id="PRO_5045442288" description="FrrB" evidence="1">
    <location>
        <begin position="23"/>
        <end position="234"/>
    </location>
</feature>
<accession>A0ABR7CX10</accession>
<comment type="caution">
    <text evidence="2">The sequence shown here is derived from an EMBL/GenBank/DDBJ whole genome shotgun (WGS) entry which is preliminary data.</text>
</comment>
<feature type="signal peptide" evidence="1">
    <location>
        <begin position="1"/>
        <end position="22"/>
    </location>
</feature>
<dbReference type="RefSeq" id="WP_186975025.1">
    <property type="nucleotide sequence ID" value="NZ_JACOOH010000002.1"/>
</dbReference>
<keyword evidence="3" id="KW-1185">Reference proteome</keyword>
<reference evidence="2 3" key="1">
    <citation type="submission" date="2020-08" db="EMBL/GenBank/DDBJ databases">
        <title>Genome public.</title>
        <authorList>
            <person name="Liu C."/>
            <person name="Sun Q."/>
        </authorList>
    </citation>
    <scope>NUCLEOTIDE SEQUENCE [LARGE SCALE GENOMIC DNA]</scope>
    <source>
        <strain evidence="2 3">NSJ-56</strain>
    </source>
</reference>
<dbReference type="SUPFAM" id="SSF56935">
    <property type="entry name" value="Porins"/>
    <property type="match status" value="1"/>
</dbReference>
<evidence type="ECO:0008006" key="4">
    <source>
        <dbReference type="Google" id="ProtNLM"/>
    </source>
</evidence>
<keyword evidence="1" id="KW-0732">Signal</keyword>
<evidence type="ECO:0000313" key="3">
    <source>
        <dbReference type="Proteomes" id="UP000646484"/>
    </source>
</evidence>
<proteinExistence type="predicted"/>
<dbReference type="Proteomes" id="UP000646484">
    <property type="component" value="Unassembled WGS sequence"/>
</dbReference>
<sequence length="234" mass="26340">MKKSFRIIALGLLMMIPFMTKAQDKLKVNGKIDFASDYIWRGAYQNSGFSVQPTLGLAYKNFSLSAWGSQSLTKADGAQEFDINLSYSFNRFCLTLTDYWWNGITNPYGDYKNDHHFEASLTYTFGEKCPLTLGWATMFAGSDDNDEGERAYSTYISASYVFNCPAEISLTPAVGFTPWKGMYYAEKAGFMDISLKASKSIKLGERFSLPIFVQAIASPVFDKTYLIAGWCIEF</sequence>
<evidence type="ECO:0000313" key="2">
    <source>
        <dbReference type="EMBL" id="MBC5620182.1"/>
    </source>
</evidence>
<gene>
    <name evidence="2" type="ORF">H8S64_03615</name>
</gene>